<dbReference type="PROSITE" id="PS50893">
    <property type="entry name" value="ABC_TRANSPORTER_2"/>
    <property type="match status" value="1"/>
</dbReference>
<dbReference type="SUPFAM" id="SSF90123">
    <property type="entry name" value="ABC transporter transmembrane region"/>
    <property type="match status" value="1"/>
</dbReference>
<evidence type="ECO:0000313" key="8">
    <source>
        <dbReference type="EMBL" id="MFD2841435.1"/>
    </source>
</evidence>
<dbReference type="Proteomes" id="UP001597391">
    <property type="component" value="Unassembled WGS sequence"/>
</dbReference>
<sequence length="592" mass="63115">MWKIPQATPSTKALSSVPRYFLWLAGQQKLILTGATVLGIISFLAPAARPYAIGQAIDSGLGNGLTNEIWLWAAVVLGAGLIQVVTGAYGHRLDVLSWLRAALATSRLIGHKVSSAGDAISVELPTGEVVSSVTSDAHRIGDLYFQAARFFGSFATYIVVSFVMFQSSVKLGFVLSIGLPTVAVCLLFLIRPLQKRQEYQREVTGRLTSLGADTVTGLRILRGIGGESVFTARYRDQSRKVENAGISVAKVQANMDGLQTLLPGLFVALFLYLGAHEALTGAITPGQLVTFYGYATFLVWPIQNLIQSVQILTRANVGARRVLKVLAVENNTPDTGSVTSLPTNGVLVDTVSGVRLKPGSFTALVAEDPDVSAAIATRMTRFNDAEEADTPVTFGGTLLRDYAKGPLRETIVLSEATPHIFAGTLRDGLVTRGNRTDAEILEALTVADAHDVLTSLPEGLDSELPEKGRSLSGGQRQRVSLARVLLTRAPYLVLIEPTSAVDAHTESRIGAKMVNYRRGGSTLVVTASPLVLEHADHVVVLGEDDRVAGEGTHASLLHETGPVGALYRSIVGRDLDEVNTVDTSGTTKEVNA</sequence>
<feature type="transmembrane region" description="Helical" evidence="5">
    <location>
        <begin position="69"/>
        <end position="90"/>
    </location>
</feature>
<evidence type="ECO:0000256" key="3">
    <source>
        <dbReference type="ARBA" id="ARBA00022989"/>
    </source>
</evidence>
<name>A0ABW5XJJ2_9MICO</name>
<keyword evidence="8" id="KW-0067">ATP-binding</keyword>
<dbReference type="RefSeq" id="WP_377467414.1">
    <property type="nucleotide sequence ID" value="NZ_JBHUOP010000005.1"/>
</dbReference>
<feature type="transmembrane region" description="Helical" evidence="5">
    <location>
        <begin position="30"/>
        <end position="49"/>
    </location>
</feature>
<evidence type="ECO:0000256" key="5">
    <source>
        <dbReference type="SAM" id="Phobius"/>
    </source>
</evidence>
<gene>
    <name evidence="8" type="ORF">ACFSYH_12790</name>
</gene>
<organism evidence="8 9">
    <name type="scientific">Populibacterium corticicola</name>
    <dbReference type="NCBI Taxonomy" id="1812826"/>
    <lineage>
        <taxon>Bacteria</taxon>
        <taxon>Bacillati</taxon>
        <taxon>Actinomycetota</taxon>
        <taxon>Actinomycetes</taxon>
        <taxon>Micrococcales</taxon>
        <taxon>Jonesiaceae</taxon>
        <taxon>Populibacterium</taxon>
    </lineage>
</organism>
<keyword evidence="4 5" id="KW-0472">Membrane</keyword>
<keyword evidence="8" id="KW-0547">Nucleotide-binding</keyword>
<dbReference type="Pfam" id="PF00005">
    <property type="entry name" value="ABC_tran"/>
    <property type="match status" value="1"/>
</dbReference>
<dbReference type="InterPro" id="IPR017871">
    <property type="entry name" value="ABC_transporter-like_CS"/>
</dbReference>
<comment type="caution">
    <text evidence="8">The sequence shown here is derived from an EMBL/GenBank/DDBJ whole genome shotgun (WGS) entry which is preliminary data.</text>
</comment>
<reference evidence="9" key="1">
    <citation type="journal article" date="2019" name="Int. J. Syst. Evol. Microbiol.">
        <title>The Global Catalogue of Microorganisms (GCM) 10K type strain sequencing project: providing services to taxonomists for standard genome sequencing and annotation.</title>
        <authorList>
            <consortium name="The Broad Institute Genomics Platform"/>
            <consortium name="The Broad Institute Genome Sequencing Center for Infectious Disease"/>
            <person name="Wu L."/>
            <person name="Ma J."/>
        </authorList>
    </citation>
    <scope>NUCLEOTIDE SEQUENCE [LARGE SCALE GENOMIC DNA]</scope>
    <source>
        <strain evidence="9">KCTC 33576</strain>
    </source>
</reference>
<proteinExistence type="predicted"/>
<dbReference type="Gene3D" id="1.20.1560.10">
    <property type="entry name" value="ABC transporter type 1, transmembrane domain"/>
    <property type="match status" value="1"/>
</dbReference>
<dbReference type="InterPro" id="IPR011527">
    <property type="entry name" value="ABC1_TM_dom"/>
</dbReference>
<dbReference type="PANTHER" id="PTHR43394:SF1">
    <property type="entry name" value="ATP-BINDING CASSETTE SUB-FAMILY B MEMBER 10, MITOCHONDRIAL"/>
    <property type="match status" value="1"/>
</dbReference>
<evidence type="ECO:0000259" key="6">
    <source>
        <dbReference type="PROSITE" id="PS50893"/>
    </source>
</evidence>
<evidence type="ECO:0000313" key="9">
    <source>
        <dbReference type="Proteomes" id="UP001597391"/>
    </source>
</evidence>
<dbReference type="SUPFAM" id="SSF52540">
    <property type="entry name" value="P-loop containing nucleoside triphosphate hydrolases"/>
    <property type="match status" value="1"/>
</dbReference>
<protein>
    <submittedName>
        <fullName evidence="8">ABC transporter ATP-binding protein</fullName>
    </submittedName>
</protein>
<dbReference type="GO" id="GO:0005524">
    <property type="term" value="F:ATP binding"/>
    <property type="evidence" value="ECO:0007669"/>
    <property type="project" value="UniProtKB-KW"/>
</dbReference>
<dbReference type="PROSITE" id="PS00211">
    <property type="entry name" value="ABC_TRANSPORTER_1"/>
    <property type="match status" value="1"/>
</dbReference>
<dbReference type="InterPro" id="IPR036640">
    <property type="entry name" value="ABC1_TM_sf"/>
</dbReference>
<accession>A0ABW5XJJ2</accession>
<dbReference type="PANTHER" id="PTHR43394">
    <property type="entry name" value="ATP-DEPENDENT PERMEASE MDL1, MITOCHONDRIAL"/>
    <property type="match status" value="1"/>
</dbReference>
<dbReference type="PROSITE" id="PS50929">
    <property type="entry name" value="ABC_TM1F"/>
    <property type="match status" value="1"/>
</dbReference>
<feature type="transmembrane region" description="Helical" evidence="5">
    <location>
        <begin position="147"/>
        <end position="165"/>
    </location>
</feature>
<evidence type="ECO:0000256" key="2">
    <source>
        <dbReference type="ARBA" id="ARBA00022692"/>
    </source>
</evidence>
<keyword evidence="3 5" id="KW-1133">Transmembrane helix</keyword>
<dbReference type="InterPro" id="IPR039421">
    <property type="entry name" value="Type_1_exporter"/>
</dbReference>
<keyword evidence="2 5" id="KW-0812">Transmembrane</keyword>
<dbReference type="InterPro" id="IPR003439">
    <property type="entry name" value="ABC_transporter-like_ATP-bd"/>
</dbReference>
<dbReference type="CDD" id="cd07346">
    <property type="entry name" value="ABC_6TM_exporters"/>
    <property type="match status" value="1"/>
</dbReference>
<feature type="domain" description="ABC transmembrane type-1" evidence="7">
    <location>
        <begin position="34"/>
        <end position="314"/>
    </location>
</feature>
<dbReference type="Pfam" id="PF00664">
    <property type="entry name" value="ABC_membrane"/>
    <property type="match status" value="1"/>
</dbReference>
<dbReference type="Gene3D" id="3.40.50.300">
    <property type="entry name" value="P-loop containing nucleotide triphosphate hydrolases"/>
    <property type="match status" value="1"/>
</dbReference>
<evidence type="ECO:0000256" key="4">
    <source>
        <dbReference type="ARBA" id="ARBA00023136"/>
    </source>
</evidence>
<comment type="subcellular location">
    <subcellularLocation>
        <location evidence="1">Cell membrane</location>
        <topology evidence="1">Multi-pass membrane protein</topology>
    </subcellularLocation>
</comment>
<feature type="domain" description="ABC transporter" evidence="6">
    <location>
        <begin position="323"/>
        <end position="569"/>
    </location>
</feature>
<evidence type="ECO:0000256" key="1">
    <source>
        <dbReference type="ARBA" id="ARBA00004651"/>
    </source>
</evidence>
<evidence type="ECO:0000259" key="7">
    <source>
        <dbReference type="PROSITE" id="PS50929"/>
    </source>
</evidence>
<feature type="transmembrane region" description="Helical" evidence="5">
    <location>
        <begin position="171"/>
        <end position="190"/>
    </location>
</feature>
<dbReference type="InterPro" id="IPR027417">
    <property type="entry name" value="P-loop_NTPase"/>
</dbReference>
<dbReference type="EMBL" id="JBHUOP010000005">
    <property type="protein sequence ID" value="MFD2841435.1"/>
    <property type="molecule type" value="Genomic_DNA"/>
</dbReference>
<keyword evidence="9" id="KW-1185">Reference proteome</keyword>